<sequence length="202" mass="22018">MSFEFPTFLAYSPRGKSEIEISSRTVAGSCKNGDVSFSTRLSQRIKEADLSEFFANSALVPVPRSTPLVDGAVFPAKIICETLASNGVGESVANCLQRKYAIPKSSGQFHADTRNTVQAHQESLEVTPILITEPTIIVIDNILTLGRTSMACALELQKVHPDKEIKIFCAIRTRGLREVDKIIDISKGTMHLTANGNVKLPD</sequence>
<protein>
    <recommendedName>
        <fullName evidence="3">Phosphoribosyl transferase domain-containing protein</fullName>
    </recommendedName>
</protein>
<proteinExistence type="predicted"/>
<accession>A0A1H8CAF3</accession>
<dbReference type="Gene3D" id="3.40.50.2020">
    <property type="match status" value="1"/>
</dbReference>
<dbReference type="InterPro" id="IPR029057">
    <property type="entry name" value="PRTase-like"/>
</dbReference>
<evidence type="ECO:0000313" key="1">
    <source>
        <dbReference type="EMBL" id="SEM91077.1"/>
    </source>
</evidence>
<name>A0A1H8CAF3_9FLAO</name>
<organism evidence="1 2">
    <name type="scientific">Chryseobacterium taichungense</name>
    <dbReference type="NCBI Taxonomy" id="295069"/>
    <lineage>
        <taxon>Bacteria</taxon>
        <taxon>Pseudomonadati</taxon>
        <taxon>Bacteroidota</taxon>
        <taxon>Flavobacteriia</taxon>
        <taxon>Flavobacteriales</taxon>
        <taxon>Weeksellaceae</taxon>
        <taxon>Chryseobacterium group</taxon>
        <taxon>Chryseobacterium</taxon>
    </lineage>
</organism>
<dbReference type="OrthoDB" id="7849158at2"/>
<dbReference type="AlphaFoldDB" id="A0A1H8CAF3"/>
<dbReference type="EMBL" id="FOBV01000008">
    <property type="protein sequence ID" value="SEM91077.1"/>
    <property type="molecule type" value="Genomic_DNA"/>
</dbReference>
<dbReference type="STRING" id="295069.SAMN05421856_108130"/>
<dbReference type="RefSeq" id="WP_090001158.1">
    <property type="nucleotide sequence ID" value="NZ_FOBV01000008.1"/>
</dbReference>
<evidence type="ECO:0008006" key="3">
    <source>
        <dbReference type="Google" id="ProtNLM"/>
    </source>
</evidence>
<dbReference type="Proteomes" id="UP000199450">
    <property type="component" value="Unassembled WGS sequence"/>
</dbReference>
<gene>
    <name evidence="1" type="ORF">SAMN05421856_108130</name>
</gene>
<keyword evidence="2" id="KW-1185">Reference proteome</keyword>
<reference evidence="2" key="1">
    <citation type="submission" date="2016-10" db="EMBL/GenBank/DDBJ databases">
        <authorList>
            <person name="Varghese N."/>
            <person name="Submissions S."/>
        </authorList>
    </citation>
    <scope>NUCLEOTIDE SEQUENCE [LARGE SCALE GENOMIC DNA]</scope>
    <source>
        <strain evidence="2">DSM 17453</strain>
    </source>
</reference>
<evidence type="ECO:0000313" key="2">
    <source>
        <dbReference type="Proteomes" id="UP000199450"/>
    </source>
</evidence>
<dbReference type="SUPFAM" id="SSF53271">
    <property type="entry name" value="PRTase-like"/>
    <property type="match status" value="1"/>
</dbReference>